<evidence type="ECO:0000259" key="4">
    <source>
        <dbReference type="PROSITE" id="PS50112"/>
    </source>
</evidence>
<dbReference type="InterPro" id="IPR000014">
    <property type="entry name" value="PAS"/>
</dbReference>
<proteinExistence type="inferred from homology"/>
<dbReference type="Gene3D" id="3.40.190.10">
    <property type="entry name" value="Periplasmic binding protein-like II"/>
    <property type="match status" value="2"/>
</dbReference>
<dbReference type="AlphaFoldDB" id="A0A7Z0AT91"/>
<comment type="caution">
    <text evidence="5">The sequence shown here is derived from an EMBL/GenBank/DDBJ whole genome shotgun (WGS) entry which is preliminary data.</text>
</comment>
<comment type="similarity">
    <text evidence="1">Belongs to the bacterial solute-binding protein 3 family.</text>
</comment>
<evidence type="ECO:0000256" key="1">
    <source>
        <dbReference type="ARBA" id="ARBA00010333"/>
    </source>
</evidence>
<evidence type="ECO:0000256" key="3">
    <source>
        <dbReference type="ARBA" id="ARBA00022777"/>
    </source>
</evidence>
<sequence length="480" mass="53992">MFLHATLRAFRPGRTGESLTKDVAMRFFSGLKPALCWLFLLGYFGLSQWAEAAHLTRHSDTVEAVQPIELDEHERQWIRDNPRVTVASVQYPLYLFQDEHGQWCGLNNDVLKHISAMTGLQFVHQESFSTDHMLERLQSGEADISTTLAMNDERKAFLDFSHAFGGAGWVFVGHADEPAIQSLAALAKRVLVLPARHALEDNIRRDFPSIEIRSVKTYAEARALVESGEAYATIENEIGAQLFPSGLLKVGGLVEGKWEADHLAVRKGMPELVSILNKALGAFSAAELRAMRLKWLDGISHTSAPSISSLLIKWGCWAMGGLGVFGLLPLLWNRRLAAEVKQRRAAEKDLGDQLAFQHALIDAMPDPVFVRDLQGRLIMCNRSYEDALSVRLEQVRGRMLFEFDALPQATALMLHDEFMAQLGTRKTRFSKRQLMFKSGPRQIYQWTVPFYSADGKLRGLLGGWTDITERRKESGCRCLH</sequence>
<dbReference type="SMART" id="SM00062">
    <property type="entry name" value="PBPb"/>
    <property type="match status" value="1"/>
</dbReference>
<dbReference type="SUPFAM" id="SSF55785">
    <property type="entry name" value="PYP-like sensor domain (PAS domain)"/>
    <property type="match status" value="1"/>
</dbReference>
<keyword evidence="5" id="KW-0808">Transferase</keyword>
<evidence type="ECO:0000313" key="5">
    <source>
        <dbReference type="EMBL" id="NYH07882.1"/>
    </source>
</evidence>
<dbReference type="InterPro" id="IPR001638">
    <property type="entry name" value="Solute-binding_3/MltF_N"/>
</dbReference>
<feature type="domain" description="PAS" evidence="4">
    <location>
        <begin position="360"/>
        <end position="403"/>
    </location>
</feature>
<protein>
    <submittedName>
        <fullName evidence="5">Two-component system sensor histidine kinase EvgS</fullName>
        <ecNumber evidence="5">2.7.13.3</ecNumber>
    </submittedName>
</protein>
<evidence type="ECO:0000256" key="2">
    <source>
        <dbReference type="ARBA" id="ARBA00022729"/>
    </source>
</evidence>
<dbReference type="InterPro" id="IPR035965">
    <property type="entry name" value="PAS-like_dom_sf"/>
</dbReference>
<dbReference type="EMBL" id="JACCAT010000001">
    <property type="protein sequence ID" value="NYH07882.1"/>
    <property type="molecule type" value="Genomic_DNA"/>
</dbReference>
<reference evidence="5 6" key="1">
    <citation type="submission" date="2020-07" db="EMBL/GenBank/DDBJ databases">
        <title>Exploring microbial biodiversity for novel pathways involved in the catabolism of aromatic compounds derived from lignin.</title>
        <authorList>
            <person name="Elkins J."/>
        </authorList>
    </citation>
    <scope>NUCLEOTIDE SEQUENCE [LARGE SCALE GENOMIC DNA]</scope>
    <source>
        <strain evidence="5 6">VanB</strain>
    </source>
</reference>
<name>A0A7Z0AT91_9PSED</name>
<dbReference type="InterPro" id="IPR049871">
    <property type="entry name" value="BvgS-like_periplasmic2"/>
</dbReference>
<evidence type="ECO:0000313" key="6">
    <source>
        <dbReference type="Proteomes" id="UP000553035"/>
    </source>
</evidence>
<keyword evidence="3 5" id="KW-0418">Kinase</keyword>
<dbReference type="PROSITE" id="PS50112">
    <property type="entry name" value="PAS"/>
    <property type="match status" value="1"/>
</dbReference>
<dbReference type="SMART" id="SM00091">
    <property type="entry name" value="PAS"/>
    <property type="match status" value="1"/>
</dbReference>
<dbReference type="PANTHER" id="PTHR35936:SF19">
    <property type="entry name" value="AMINO-ACID-BINDING PROTEIN YXEM-RELATED"/>
    <property type="match status" value="1"/>
</dbReference>
<accession>A0A7Z0AT91</accession>
<dbReference type="GO" id="GO:0004673">
    <property type="term" value="F:protein histidine kinase activity"/>
    <property type="evidence" value="ECO:0007669"/>
    <property type="project" value="UniProtKB-EC"/>
</dbReference>
<dbReference type="Gene3D" id="3.30.450.20">
    <property type="entry name" value="PAS domain"/>
    <property type="match status" value="1"/>
</dbReference>
<dbReference type="CDD" id="cd13707">
    <property type="entry name" value="PBP2_BvgS_D2"/>
    <property type="match status" value="1"/>
</dbReference>
<keyword evidence="2" id="KW-0732">Signal</keyword>
<dbReference type="CDD" id="cd00130">
    <property type="entry name" value="PAS"/>
    <property type="match status" value="1"/>
</dbReference>
<dbReference type="SUPFAM" id="SSF53850">
    <property type="entry name" value="Periplasmic binding protein-like II"/>
    <property type="match status" value="1"/>
</dbReference>
<dbReference type="Proteomes" id="UP000553035">
    <property type="component" value="Unassembled WGS sequence"/>
</dbReference>
<dbReference type="Pfam" id="PF08448">
    <property type="entry name" value="PAS_4"/>
    <property type="match status" value="1"/>
</dbReference>
<organism evidence="5 6">
    <name type="scientific">Pseudomonas moraviensis</name>
    <dbReference type="NCBI Taxonomy" id="321662"/>
    <lineage>
        <taxon>Bacteria</taxon>
        <taxon>Pseudomonadati</taxon>
        <taxon>Pseudomonadota</taxon>
        <taxon>Gammaproteobacteria</taxon>
        <taxon>Pseudomonadales</taxon>
        <taxon>Pseudomonadaceae</taxon>
        <taxon>Pseudomonas</taxon>
    </lineage>
</organism>
<dbReference type="InterPro" id="IPR013656">
    <property type="entry name" value="PAS_4"/>
</dbReference>
<dbReference type="NCBIfam" id="TIGR00229">
    <property type="entry name" value="sensory_box"/>
    <property type="match status" value="1"/>
</dbReference>
<dbReference type="PANTHER" id="PTHR35936">
    <property type="entry name" value="MEMBRANE-BOUND LYTIC MUREIN TRANSGLYCOSYLASE F"/>
    <property type="match status" value="1"/>
</dbReference>
<dbReference type="Pfam" id="PF00497">
    <property type="entry name" value="SBP_bac_3"/>
    <property type="match status" value="1"/>
</dbReference>
<gene>
    <name evidence="5" type="ORF">GGI52_000925</name>
</gene>
<dbReference type="EC" id="2.7.13.3" evidence="5"/>